<proteinExistence type="predicted"/>
<keyword evidence="1" id="KW-0378">Hydrolase</keyword>
<reference evidence="1 2" key="1">
    <citation type="journal article" date="2016" name="Fungal Biol.">
        <title>The genome of Xylona heveae provides a window into fungal endophytism.</title>
        <authorList>
            <person name="Gazis R."/>
            <person name="Kuo A."/>
            <person name="Riley R."/>
            <person name="LaButti K."/>
            <person name="Lipzen A."/>
            <person name="Lin J."/>
            <person name="Amirebrahimi M."/>
            <person name="Hesse C.N."/>
            <person name="Spatafora J.W."/>
            <person name="Henrissat B."/>
            <person name="Hainaut M."/>
            <person name="Grigoriev I.V."/>
            <person name="Hibbett D.S."/>
        </authorList>
    </citation>
    <scope>NUCLEOTIDE SEQUENCE [LARGE SCALE GENOMIC DNA]</scope>
    <source>
        <strain evidence="1 2">TC161</strain>
    </source>
</reference>
<protein>
    <submittedName>
        <fullName evidence="1">p-loop containing nucleoside triphosphate hydrolase protein</fullName>
    </submittedName>
</protein>
<dbReference type="STRING" id="1328760.A0A165IUF5"/>
<sequence length="270" mass="30427">MSPFVDDKSPHCIPFILERLKLHQRKYGGDQHPPPFFVGINGIQGVGKTTLVSALCSTLRSPPYNLPTVVLSIDDFYLPHEEQLELARHHPQNPLIQHRGEPGTHDLVLAQSTFQALAEQKFTKIPSYDKSAFDGQGDRTDPSTWAQVNRAGENPVQVIIFEGWCVAFRAIPSSELKAKWEDAVRRAAKNEGQGTLGKHQLNNLEFVNERLKDYDHLTDQLDALIHLDATDTRFVYDWRLQQEAALRLSKGVGMTDEEVIKFVDGCNDSD</sequence>
<dbReference type="FunCoup" id="A0A165IUF5">
    <property type="interactions" value="323"/>
</dbReference>
<organism evidence="1 2">
    <name type="scientific">Xylona heveae (strain CBS 132557 / TC161)</name>
    <dbReference type="NCBI Taxonomy" id="1328760"/>
    <lineage>
        <taxon>Eukaryota</taxon>
        <taxon>Fungi</taxon>
        <taxon>Dikarya</taxon>
        <taxon>Ascomycota</taxon>
        <taxon>Pezizomycotina</taxon>
        <taxon>Xylonomycetes</taxon>
        <taxon>Xylonales</taxon>
        <taxon>Xylonaceae</taxon>
        <taxon>Xylona</taxon>
    </lineage>
</organism>
<dbReference type="GeneID" id="28897009"/>
<dbReference type="GO" id="GO:0016787">
    <property type="term" value="F:hydrolase activity"/>
    <property type="evidence" value="ECO:0007669"/>
    <property type="project" value="UniProtKB-KW"/>
</dbReference>
<keyword evidence="2" id="KW-1185">Reference proteome</keyword>
<name>A0A165IUF5_XYLHT</name>
<dbReference type="PANTHER" id="PTHR10285">
    <property type="entry name" value="URIDINE KINASE"/>
    <property type="match status" value="1"/>
</dbReference>
<dbReference type="InterPro" id="IPR027417">
    <property type="entry name" value="P-loop_NTPase"/>
</dbReference>
<dbReference type="OrthoDB" id="347435at2759"/>
<dbReference type="RefSeq" id="XP_018190959.1">
    <property type="nucleotide sequence ID" value="XM_018331872.1"/>
</dbReference>
<accession>A0A165IUF5</accession>
<dbReference type="Proteomes" id="UP000076632">
    <property type="component" value="Unassembled WGS sequence"/>
</dbReference>
<dbReference type="InParanoid" id="A0A165IUF5"/>
<evidence type="ECO:0000313" key="2">
    <source>
        <dbReference type="Proteomes" id="UP000076632"/>
    </source>
</evidence>
<evidence type="ECO:0000313" key="1">
    <source>
        <dbReference type="EMBL" id="KZF25404.1"/>
    </source>
</evidence>
<dbReference type="EMBL" id="KV407455">
    <property type="protein sequence ID" value="KZF25404.1"/>
    <property type="molecule type" value="Genomic_DNA"/>
</dbReference>
<dbReference type="AlphaFoldDB" id="A0A165IUF5"/>
<gene>
    <name evidence="1" type="ORF">L228DRAFT_244238</name>
</gene>
<dbReference type="Gene3D" id="3.40.50.300">
    <property type="entry name" value="P-loop containing nucleotide triphosphate hydrolases"/>
    <property type="match status" value="1"/>
</dbReference>
<dbReference type="OMA" id="FWRSLHP"/>
<dbReference type="SUPFAM" id="SSF52540">
    <property type="entry name" value="P-loop containing nucleoside triphosphate hydrolases"/>
    <property type="match status" value="1"/>
</dbReference>